<dbReference type="Proteomes" id="UP000004259">
    <property type="component" value="Unassembled WGS sequence"/>
</dbReference>
<evidence type="ECO:0008006" key="3">
    <source>
        <dbReference type="Google" id="ProtNLM"/>
    </source>
</evidence>
<dbReference type="InterPro" id="IPR025506">
    <property type="entry name" value="Abi_alpha"/>
</dbReference>
<dbReference type="EMBL" id="ADKM02000116">
    <property type="protein sequence ID" value="EGC02013.1"/>
    <property type="molecule type" value="Genomic_DNA"/>
</dbReference>
<sequence length="266" mass="30740">MSDKKKSSSIEKTIDTIKETRTFEEADKSVSLVLRTINAAISPIEKWVIRREYSVAETKKLLEQKLQNIDVDKIITPPSYIAIPALQAISYCMDDEQLRDMYAELLASAMNSDTVDNVHPTYVEIIKQMSPFDAVVFKKLASTLVQPCIGLSYKNKRTKASYPIQDIVAFPDLEKFPIVPTQISLENLERLKLIDIQYNSKYNNDEPYERLKWSVKNVIEEFIEDNKREFDPNAYEVVYKEYMILIRGFGQFFARACLGADFSQFK</sequence>
<dbReference type="Gene3D" id="3.30.110.190">
    <property type="match status" value="1"/>
</dbReference>
<dbReference type="Pfam" id="PF14337">
    <property type="entry name" value="Abi_alpha"/>
    <property type="match status" value="1"/>
</dbReference>
<gene>
    <name evidence="1" type="ORF">CUS_4731</name>
</gene>
<dbReference type="eggNOG" id="ENOG5031DEQ">
    <property type="taxonomic scope" value="Bacteria"/>
</dbReference>
<name>E9SFC7_RUMAL</name>
<accession>E9SFC7</accession>
<dbReference type="OrthoDB" id="2339567at2"/>
<evidence type="ECO:0000313" key="2">
    <source>
        <dbReference type="Proteomes" id="UP000004259"/>
    </source>
</evidence>
<reference evidence="1 2" key="1">
    <citation type="submission" date="2011-02" db="EMBL/GenBank/DDBJ databases">
        <authorList>
            <person name="Nelson K.E."/>
            <person name="Sutton G."/>
            <person name="Torralba M."/>
            <person name="Durkin S."/>
            <person name="Harkins D."/>
            <person name="Montgomery R."/>
            <person name="Ziemer C."/>
            <person name="Klaassens E."/>
            <person name="Ocuiv P."/>
            <person name="Morrison M."/>
        </authorList>
    </citation>
    <scope>NUCLEOTIDE SEQUENCE [LARGE SCALE GENOMIC DNA]</scope>
    <source>
        <strain evidence="1 2">8</strain>
    </source>
</reference>
<keyword evidence="2" id="KW-1185">Reference proteome</keyword>
<evidence type="ECO:0000313" key="1">
    <source>
        <dbReference type="EMBL" id="EGC02013.1"/>
    </source>
</evidence>
<dbReference type="AlphaFoldDB" id="E9SFC7"/>
<dbReference type="RefSeq" id="WP_002851732.1">
    <property type="nucleotide sequence ID" value="NZ_ADKM02000116.1"/>
</dbReference>
<comment type="caution">
    <text evidence="1">The sequence shown here is derived from an EMBL/GenBank/DDBJ whole genome shotgun (WGS) entry which is preliminary data.</text>
</comment>
<protein>
    <recommendedName>
        <fullName evidence="3">DUF4393 domain-containing protein</fullName>
    </recommendedName>
</protein>
<proteinExistence type="predicted"/>
<organism evidence="1 2">
    <name type="scientific">Ruminococcus albus 8</name>
    <dbReference type="NCBI Taxonomy" id="246199"/>
    <lineage>
        <taxon>Bacteria</taxon>
        <taxon>Bacillati</taxon>
        <taxon>Bacillota</taxon>
        <taxon>Clostridia</taxon>
        <taxon>Eubacteriales</taxon>
        <taxon>Oscillospiraceae</taxon>
        <taxon>Ruminococcus</taxon>
    </lineage>
</organism>